<evidence type="ECO:0000313" key="2">
    <source>
        <dbReference type="Proteomes" id="UP000215931"/>
    </source>
</evidence>
<evidence type="ECO:0008006" key="3">
    <source>
        <dbReference type="Google" id="ProtNLM"/>
    </source>
</evidence>
<dbReference type="Proteomes" id="UP000215931">
    <property type="component" value="Unassembled WGS sequence"/>
</dbReference>
<organism evidence="1 2">
    <name type="scientific">Mesorhizobium wenxiniae</name>
    <dbReference type="NCBI Taxonomy" id="2014805"/>
    <lineage>
        <taxon>Bacteria</taxon>
        <taxon>Pseudomonadati</taxon>
        <taxon>Pseudomonadota</taxon>
        <taxon>Alphaproteobacteria</taxon>
        <taxon>Hyphomicrobiales</taxon>
        <taxon>Phyllobacteriaceae</taxon>
        <taxon>Mesorhizobium</taxon>
    </lineage>
</organism>
<comment type="caution">
    <text evidence="1">The sequence shown here is derived from an EMBL/GenBank/DDBJ whole genome shotgun (WGS) entry which is preliminary data.</text>
</comment>
<keyword evidence="2" id="KW-1185">Reference proteome</keyword>
<protein>
    <recommendedName>
        <fullName evidence="3">ATP-dependent DNA ligase family profile domain-containing protein</fullName>
    </recommendedName>
</protein>
<dbReference type="AlphaFoldDB" id="A0A271KKB2"/>
<accession>A0A271KKB2</accession>
<evidence type="ECO:0000313" key="1">
    <source>
        <dbReference type="EMBL" id="PAP95429.1"/>
    </source>
</evidence>
<proteinExistence type="predicted"/>
<name>A0A271KKB2_9HYPH</name>
<dbReference type="EMBL" id="NPKH01000020">
    <property type="protein sequence ID" value="PAP95429.1"/>
    <property type="molecule type" value="Genomic_DNA"/>
</dbReference>
<reference evidence="1 2" key="1">
    <citation type="submission" date="2017-08" db="EMBL/GenBank/DDBJ databases">
        <title>Mesorhizobium wenxinae sp. nov., a novel rhizobial species isolated from root nodules of chickpea (Cicer arietinum L.).</title>
        <authorList>
            <person name="Zhang J."/>
        </authorList>
    </citation>
    <scope>NUCLEOTIDE SEQUENCE [LARGE SCALE GENOMIC DNA]</scope>
    <source>
        <strain evidence="2">WYCCWR 10019</strain>
    </source>
</reference>
<gene>
    <name evidence="1" type="ORF">CIT31_15585</name>
</gene>
<sequence length="102" mass="11443">MLNRFCAAGLEGVISKKADEPYVASRAGGWLKIKCIKRQEFVIVGWTPSDKAREFRSLLLGVQTSALRPAPTHRDLEDPSAQPTRSQSLYARCNARRFSHRA</sequence>
<dbReference type="SUPFAM" id="SSF56091">
    <property type="entry name" value="DNA ligase/mRNA capping enzyme, catalytic domain"/>
    <property type="match status" value="1"/>
</dbReference>